<gene>
    <name evidence="1" type="ORF">GT347_13265</name>
</gene>
<keyword evidence="2" id="KW-1185">Reference proteome</keyword>
<protein>
    <recommendedName>
        <fullName evidence="3">RES domain-containing protein</fullName>
    </recommendedName>
</protein>
<evidence type="ECO:0000313" key="2">
    <source>
        <dbReference type="Proteomes" id="UP000464787"/>
    </source>
</evidence>
<dbReference type="EMBL" id="CP047650">
    <property type="protein sequence ID" value="QHI98875.1"/>
    <property type="molecule type" value="Genomic_DNA"/>
</dbReference>
<dbReference type="AlphaFoldDB" id="A0A857J7W5"/>
<evidence type="ECO:0008006" key="3">
    <source>
        <dbReference type="Google" id="ProtNLM"/>
    </source>
</evidence>
<reference evidence="1 2" key="1">
    <citation type="submission" date="2020-01" db="EMBL/GenBank/DDBJ databases">
        <title>Genome sequencing of strain KACC 21265.</title>
        <authorList>
            <person name="Heo J."/>
            <person name="Kim S.-J."/>
            <person name="Kim J.-S."/>
            <person name="Hong S.-B."/>
            <person name="Kwon S.-W."/>
        </authorList>
    </citation>
    <scope>NUCLEOTIDE SEQUENCE [LARGE SCALE GENOMIC DNA]</scope>
    <source>
        <strain evidence="1 2">KACC 21265</strain>
    </source>
</reference>
<dbReference type="KEGG" id="xyk:GT347_13265"/>
<dbReference type="RefSeq" id="WP_160552470.1">
    <property type="nucleotide sequence ID" value="NZ_CP047650.1"/>
</dbReference>
<accession>A0A857J7W5</accession>
<organism evidence="1 2">
    <name type="scientific">Xylophilus rhododendri</name>
    <dbReference type="NCBI Taxonomy" id="2697032"/>
    <lineage>
        <taxon>Bacteria</taxon>
        <taxon>Pseudomonadati</taxon>
        <taxon>Pseudomonadota</taxon>
        <taxon>Betaproteobacteria</taxon>
        <taxon>Burkholderiales</taxon>
        <taxon>Xylophilus</taxon>
    </lineage>
</organism>
<name>A0A857J7W5_9BURK</name>
<dbReference type="Proteomes" id="UP000464787">
    <property type="component" value="Chromosome"/>
</dbReference>
<proteinExistence type="predicted"/>
<sequence>MEHAGAEPATYDGLFHRAGERVVYAWSRPELAAMCSAFLSAGIEPEEMLWEKLTLPANGVILDLGSNETVSPDLLARLREHKYLGAWVPTSITPEGMALIMDPAHANFTEISVKVKHFLKHPSRG</sequence>
<evidence type="ECO:0000313" key="1">
    <source>
        <dbReference type="EMBL" id="QHI98875.1"/>
    </source>
</evidence>